<dbReference type="RefSeq" id="WP_116072453.1">
    <property type="nucleotide sequence ID" value="NZ_BONB01000009.1"/>
</dbReference>
<protein>
    <submittedName>
        <fullName evidence="2">AMP-binding enzyme</fullName>
    </submittedName>
</protein>
<dbReference type="InterPro" id="IPR045851">
    <property type="entry name" value="AMP-bd_C_sf"/>
</dbReference>
<evidence type="ECO:0000313" key="2">
    <source>
        <dbReference type="EMBL" id="REG00726.1"/>
    </source>
</evidence>
<dbReference type="OrthoDB" id="3381957at2"/>
<dbReference type="InterPro" id="IPR025110">
    <property type="entry name" value="AMP-bd_C"/>
</dbReference>
<organism evidence="2 3">
    <name type="scientific">Asanoa ferruginea</name>
    <dbReference type="NCBI Taxonomy" id="53367"/>
    <lineage>
        <taxon>Bacteria</taxon>
        <taxon>Bacillati</taxon>
        <taxon>Actinomycetota</taxon>
        <taxon>Actinomycetes</taxon>
        <taxon>Micromonosporales</taxon>
        <taxon>Micromonosporaceae</taxon>
        <taxon>Asanoa</taxon>
    </lineage>
</organism>
<name>A0A3D9ZU65_9ACTN</name>
<dbReference type="Gene3D" id="3.30.300.30">
    <property type="match status" value="1"/>
</dbReference>
<dbReference type="Proteomes" id="UP000256913">
    <property type="component" value="Unassembled WGS sequence"/>
</dbReference>
<dbReference type="EMBL" id="QUMQ01000001">
    <property type="protein sequence ID" value="REG00726.1"/>
    <property type="molecule type" value="Genomic_DNA"/>
</dbReference>
<dbReference type="AlphaFoldDB" id="A0A3D9ZU65"/>
<sequence length="196" mass="21328">MGSLHVALPADGRLHLLREWGHELPAIRRWAAERDIPVADDADPQAIRALLRATYLRLVPTRVMALPPHDTMLWLPPPVALLHAAGVPVRRATLVPERRRPSVRIRGGRSDPEVAEAALAAADEVDECAVLAIREGTGTVLRGYLTLLPGWRADEAVLRDYLAARLAAPRVPRSLVVLDSFPRTAEGAIDRAALAA</sequence>
<proteinExistence type="predicted"/>
<dbReference type="Pfam" id="PF13193">
    <property type="entry name" value="AMP-binding_C"/>
    <property type="match status" value="1"/>
</dbReference>
<feature type="domain" description="AMP-binding enzyme C-terminal" evidence="1">
    <location>
        <begin position="116"/>
        <end position="187"/>
    </location>
</feature>
<evidence type="ECO:0000259" key="1">
    <source>
        <dbReference type="Pfam" id="PF13193"/>
    </source>
</evidence>
<evidence type="ECO:0000313" key="3">
    <source>
        <dbReference type="Proteomes" id="UP000256913"/>
    </source>
</evidence>
<accession>A0A3D9ZU65</accession>
<dbReference type="SUPFAM" id="SSF56801">
    <property type="entry name" value="Acetyl-CoA synthetase-like"/>
    <property type="match status" value="1"/>
</dbReference>
<keyword evidence="3" id="KW-1185">Reference proteome</keyword>
<reference evidence="2 3" key="1">
    <citation type="submission" date="2018-08" db="EMBL/GenBank/DDBJ databases">
        <title>Sequencing the genomes of 1000 actinobacteria strains.</title>
        <authorList>
            <person name="Klenk H.-P."/>
        </authorList>
    </citation>
    <scope>NUCLEOTIDE SEQUENCE [LARGE SCALE GENOMIC DNA]</scope>
    <source>
        <strain evidence="2 3">DSM 44099</strain>
    </source>
</reference>
<gene>
    <name evidence="2" type="ORF">DFJ67_6783</name>
</gene>
<comment type="caution">
    <text evidence="2">The sequence shown here is derived from an EMBL/GenBank/DDBJ whole genome shotgun (WGS) entry which is preliminary data.</text>
</comment>